<evidence type="ECO:0000256" key="1">
    <source>
        <dbReference type="SAM" id="Phobius"/>
    </source>
</evidence>
<protein>
    <recommendedName>
        <fullName evidence="3">DUF998 domain-containing protein</fullName>
    </recommendedName>
</protein>
<evidence type="ECO:0000313" key="2">
    <source>
        <dbReference type="EMBL" id="XBJ28907.1"/>
    </source>
</evidence>
<gene>
    <name evidence="2" type="ORF">AAH949_07420</name>
</gene>
<organism evidence="2">
    <name type="scientific">Campylobacter sp. CCS1377</name>
    <dbReference type="NCBI Taxonomy" id="3158229"/>
    <lineage>
        <taxon>Bacteria</taxon>
        <taxon>Pseudomonadati</taxon>
        <taxon>Campylobacterota</taxon>
        <taxon>Epsilonproteobacteria</taxon>
        <taxon>Campylobacterales</taxon>
        <taxon>Campylobacteraceae</taxon>
        <taxon>Campylobacter</taxon>
    </lineage>
</organism>
<dbReference type="RefSeq" id="WP_348518376.1">
    <property type="nucleotide sequence ID" value="NZ_CP155620.1"/>
</dbReference>
<reference evidence="2" key="1">
    <citation type="submission" date="2024-05" db="EMBL/GenBank/DDBJ databases">
        <title>Campylobacter coli isolated from environmental waters in Slovenia.</title>
        <authorList>
            <person name="Zautner A.E."/>
            <person name="Bunk B."/>
            <person name="Riedel T."/>
            <person name="Sproeer C."/>
        </authorList>
    </citation>
    <scope>NUCLEOTIDE SEQUENCE</scope>
    <source>
        <strain evidence="2">CCS1377</strain>
    </source>
</reference>
<sequence>MKKKIFNFGILFAIFLSLSQSALVYVFNHYLIIDFSAYEIPSQSLNLTNQNLYHLKHNLRLLHSILVFLLAIAFLFIHLFFFYIFRKEKFIFYSFFCFMLFIISVIACLYLKYIGQEESIFWYCMAFFSFIIYLIYLLFLDKFFKSHLFKIFFVFVFLCGVLTELKFMLMDFIMPFVLPTYFLILFILMRKKEF</sequence>
<evidence type="ECO:0008006" key="3">
    <source>
        <dbReference type="Google" id="ProtNLM"/>
    </source>
</evidence>
<keyword evidence="1" id="KW-0812">Transmembrane</keyword>
<dbReference type="AlphaFoldDB" id="A0AAU7E899"/>
<name>A0AAU7E899_9BACT</name>
<feature type="transmembrane region" description="Helical" evidence="1">
    <location>
        <begin position="90"/>
        <end position="114"/>
    </location>
</feature>
<proteinExistence type="predicted"/>
<feature type="transmembrane region" description="Helical" evidence="1">
    <location>
        <begin position="61"/>
        <end position="83"/>
    </location>
</feature>
<dbReference type="EMBL" id="CP155620">
    <property type="protein sequence ID" value="XBJ28907.1"/>
    <property type="molecule type" value="Genomic_DNA"/>
</dbReference>
<keyword evidence="1" id="KW-1133">Transmembrane helix</keyword>
<feature type="transmembrane region" description="Helical" evidence="1">
    <location>
        <begin position="169"/>
        <end position="189"/>
    </location>
</feature>
<accession>A0AAU7E899</accession>
<keyword evidence="1" id="KW-0472">Membrane</keyword>
<feature type="transmembrane region" description="Helical" evidence="1">
    <location>
        <begin position="147"/>
        <end position="163"/>
    </location>
</feature>
<feature type="transmembrane region" description="Helical" evidence="1">
    <location>
        <begin position="120"/>
        <end position="140"/>
    </location>
</feature>